<dbReference type="PANTHER" id="PTHR36852">
    <property type="entry name" value="PROTEIN GVPL 2"/>
    <property type="match status" value="1"/>
</dbReference>
<dbReference type="RefSeq" id="WP_126597042.1">
    <property type="nucleotide sequence ID" value="NZ_BIFQ01000001.1"/>
</dbReference>
<comment type="caution">
    <text evidence="4">The sequence shown here is derived from an EMBL/GenBank/DDBJ whole genome shotgun (WGS) entry which is preliminary data.</text>
</comment>
<sequence length="253" mass="29345">MSSEEGLYLYGIIPTGQEQDFGQIGIGSRGDMVYTLAYQDIAAVISKSPIIKYHVSRDNVFAHTRVLETVANDYTVLPIRFCTIAKNEEMIINRLLKTRYQEFIQLSREMKGKIELGLRARWKNMDAIFAEVVEENAPIKRLKEASLREKDKQKKYASSIKIGEMVQKALEQKRTHETRALLETVRPLSMDYKESQLYGDMNLFNAAFLVDQAKEKEFDQRLDELQKKLQDRTLLIYTTSVVPYSFVELVVKW</sequence>
<comment type="similarity">
    <text evidence="3">Belongs to the gas vesicle GvpF/GvpL family.</text>
</comment>
<dbReference type="PANTHER" id="PTHR36852:SF1">
    <property type="entry name" value="PROTEIN GVPL 2"/>
    <property type="match status" value="1"/>
</dbReference>
<accession>A0A401ZH92</accession>
<dbReference type="AlphaFoldDB" id="A0A401ZH92"/>
<evidence type="ECO:0000256" key="3">
    <source>
        <dbReference type="ARBA" id="ARBA00035643"/>
    </source>
</evidence>
<evidence type="ECO:0000256" key="1">
    <source>
        <dbReference type="ARBA" id="ARBA00022987"/>
    </source>
</evidence>
<evidence type="ECO:0000313" key="4">
    <source>
        <dbReference type="EMBL" id="GCE06058.1"/>
    </source>
</evidence>
<dbReference type="InterPro" id="IPR009430">
    <property type="entry name" value="GvpL/GvpF"/>
</dbReference>
<protein>
    <submittedName>
        <fullName evidence="4">Uncharacterized protein</fullName>
    </submittedName>
</protein>
<keyword evidence="1" id="KW-0304">Gas vesicle</keyword>
<evidence type="ECO:0000256" key="2">
    <source>
        <dbReference type="ARBA" id="ARBA00035108"/>
    </source>
</evidence>
<gene>
    <name evidence="4" type="ORF">KDAU_33870</name>
</gene>
<reference evidence="5" key="1">
    <citation type="submission" date="2018-12" db="EMBL/GenBank/DDBJ databases">
        <title>Tengunoibacter tsumagoiensis gen. nov., sp. nov., Dictyobacter kobayashii sp. nov., D. alpinus sp. nov., and D. joshuensis sp. nov. and description of Dictyobacteraceae fam. nov. within the order Ktedonobacterales isolated from Tengu-no-mugimeshi.</title>
        <authorList>
            <person name="Wang C.M."/>
            <person name="Zheng Y."/>
            <person name="Sakai Y."/>
            <person name="Toyoda A."/>
            <person name="Minakuchi Y."/>
            <person name="Abe K."/>
            <person name="Yokota A."/>
            <person name="Yabe S."/>
        </authorList>
    </citation>
    <scope>NUCLEOTIDE SEQUENCE [LARGE SCALE GENOMIC DNA]</scope>
    <source>
        <strain evidence="5">S-27</strain>
    </source>
</reference>
<keyword evidence="5" id="KW-1185">Reference proteome</keyword>
<organism evidence="4 5">
    <name type="scientific">Dictyobacter aurantiacus</name>
    <dbReference type="NCBI Taxonomy" id="1936993"/>
    <lineage>
        <taxon>Bacteria</taxon>
        <taxon>Bacillati</taxon>
        <taxon>Chloroflexota</taxon>
        <taxon>Ktedonobacteria</taxon>
        <taxon>Ktedonobacterales</taxon>
        <taxon>Dictyobacteraceae</taxon>
        <taxon>Dictyobacter</taxon>
    </lineage>
</organism>
<dbReference type="Proteomes" id="UP000287224">
    <property type="component" value="Unassembled WGS sequence"/>
</dbReference>
<name>A0A401ZH92_9CHLR</name>
<dbReference type="EMBL" id="BIFQ01000001">
    <property type="protein sequence ID" value="GCE06058.1"/>
    <property type="molecule type" value="Genomic_DNA"/>
</dbReference>
<proteinExistence type="inferred from homology"/>
<dbReference type="GO" id="GO:0031412">
    <property type="term" value="P:gas vesicle organization"/>
    <property type="evidence" value="ECO:0007669"/>
    <property type="project" value="InterPro"/>
</dbReference>
<dbReference type="OrthoDB" id="144737at2"/>
<dbReference type="Pfam" id="PF06386">
    <property type="entry name" value="GvpL_GvpF"/>
    <property type="match status" value="1"/>
</dbReference>
<comment type="subcellular location">
    <subcellularLocation>
        <location evidence="2">Gas vesicle</location>
    </subcellularLocation>
</comment>
<dbReference type="GO" id="GO:0031411">
    <property type="term" value="C:gas vesicle"/>
    <property type="evidence" value="ECO:0007669"/>
    <property type="project" value="UniProtKB-SubCell"/>
</dbReference>
<evidence type="ECO:0000313" key="5">
    <source>
        <dbReference type="Proteomes" id="UP000287224"/>
    </source>
</evidence>